<proteinExistence type="predicted"/>
<accession>A0AAF1A129</accession>
<evidence type="ECO:0000313" key="4">
    <source>
        <dbReference type="Proteomes" id="UP001234989"/>
    </source>
</evidence>
<feature type="region of interest" description="Disordered" evidence="1">
    <location>
        <begin position="225"/>
        <end position="249"/>
    </location>
</feature>
<evidence type="ECO:0000256" key="1">
    <source>
        <dbReference type="SAM" id="MobiDB-lite"/>
    </source>
</evidence>
<evidence type="ECO:0000259" key="2">
    <source>
        <dbReference type="Pfam" id="PF03732"/>
    </source>
</evidence>
<dbReference type="AlphaFoldDB" id="A0AAF1A129"/>
<gene>
    <name evidence="3" type="ORF">MTR67_052471</name>
</gene>
<keyword evidence="4" id="KW-1185">Reference proteome</keyword>
<sequence>MIFFLTRRYAFQIIHPRRAYARNANAHNADTVPPVPNHEVLVPANASGGSMTARVRDFVMMNPPEFLGSQVDEDPQNFIDEVMKIFGVMYVARNDRVELASYQLKDVAHIWFTQWKENRGFNAALVTWECFTGAFLERFFPRELREEKTQEFMNLRQGSMTVQDYGLKFTLPSRYAPHMVADPTTQMSKFLFGVFDLVKTECRNTMLLEGMNISRLVTHAQQKSGGGNCSQFKQRSSAPTPSSTSVPSPGATLSFVTPNIAVNFGVSLEILSELFSMSTPVGDPVIA</sequence>
<reference evidence="3" key="1">
    <citation type="submission" date="2023-08" db="EMBL/GenBank/DDBJ databases">
        <title>A de novo genome assembly of Solanum verrucosum Schlechtendal, a Mexican diploid species geographically isolated from the other diploid A-genome species in potato relatives.</title>
        <authorList>
            <person name="Hosaka K."/>
        </authorList>
    </citation>
    <scope>NUCLEOTIDE SEQUENCE</scope>
    <source>
        <tissue evidence="3">Young leaves</tissue>
    </source>
</reference>
<dbReference type="Proteomes" id="UP001234989">
    <property type="component" value="Chromosome 12"/>
</dbReference>
<feature type="compositionally biased region" description="Polar residues" evidence="1">
    <location>
        <begin position="225"/>
        <end position="235"/>
    </location>
</feature>
<organism evidence="3 4">
    <name type="scientific">Solanum verrucosum</name>
    <dbReference type="NCBI Taxonomy" id="315347"/>
    <lineage>
        <taxon>Eukaryota</taxon>
        <taxon>Viridiplantae</taxon>
        <taxon>Streptophyta</taxon>
        <taxon>Embryophyta</taxon>
        <taxon>Tracheophyta</taxon>
        <taxon>Spermatophyta</taxon>
        <taxon>Magnoliopsida</taxon>
        <taxon>eudicotyledons</taxon>
        <taxon>Gunneridae</taxon>
        <taxon>Pentapetalae</taxon>
        <taxon>asterids</taxon>
        <taxon>lamiids</taxon>
        <taxon>Solanales</taxon>
        <taxon>Solanaceae</taxon>
        <taxon>Solanoideae</taxon>
        <taxon>Solaneae</taxon>
        <taxon>Solanum</taxon>
    </lineage>
</organism>
<dbReference type="Pfam" id="PF03732">
    <property type="entry name" value="Retrotrans_gag"/>
    <property type="match status" value="1"/>
</dbReference>
<feature type="compositionally biased region" description="Low complexity" evidence="1">
    <location>
        <begin position="236"/>
        <end position="249"/>
    </location>
</feature>
<protein>
    <recommendedName>
        <fullName evidence="2">Retrotransposon gag domain-containing protein</fullName>
    </recommendedName>
</protein>
<name>A0AAF1A129_SOLVR</name>
<dbReference type="EMBL" id="CP133623">
    <property type="protein sequence ID" value="WMV59086.1"/>
    <property type="molecule type" value="Genomic_DNA"/>
</dbReference>
<evidence type="ECO:0000313" key="3">
    <source>
        <dbReference type="EMBL" id="WMV59086.1"/>
    </source>
</evidence>
<feature type="domain" description="Retrotransposon gag" evidence="2">
    <location>
        <begin position="99"/>
        <end position="194"/>
    </location>
</feature>
<dbReference type="InterPro" id="IPR005162">
    <property type="entry name" value="Retrotrans_gag_dom"/>
</dbReference>